<evidence type="ECO:0000256" key="3">
    <source>
        <dbReference type="ARBA" id="ARBA00022475"/>
    </source>
</evidence>
<evidence type="ECO:0000313" key="12">
    <source>
        <dbReference type="Proteomes" id="UP000247523"/>
    </source>
</evidence>
<keyword evidence="6" id="KW-0406">Ion transport</keyword>
<dbReference type="EMBL" id="QICS01000012">
    <property type="protein sequence ID" value="PXV86662.1"/>
    <property type="molecule type" value="Genomic_DNA"/>
</dbReference>
<dbReference type="EMBL" id="NOKA02000005">
    <property type="protein sequence ID" value="RDY32166.1"/>
    <property type="molecule type" value="Genomic_DNA"/>
</dbReference>
<dbReference type="SMART" id="SM00382">
    <property type="entry name" value="AAA"/>
    <property type="match status" value="1"/>
</dbReference>
<dbReference type="GO" id="GO:0005524">
    <property type="term" value="F:ATP binding"/>
    <property type="evidence" value="ECO:0007669"/>
    <property type="project" value="UniProtKB-KW"/>
</dbReference>
<dbReference type="InterPro" id="IPR027417">
    <property type="entry name" value="P-loop_NTPase"/>
</dbReference>
<dbReference type="Proteomes" id="UP000247523">
    <property type="component" value="Unassembled WGS sequence"/>
</dbReference>
<dbReference type="PANTHER" id="PTHR42771:SF2">
    <property type="entry name" value="IRON(3+)-HYDROXAMATE IMPORT ATP-BINDING PROTEIN FHUC"/>
    <property type="match status" value="1"/>
</dbReference>
<reference evidence="10" key="3">
    <citation type="submission" date="2018-07" db="EMBL/GenBank/DDBJ databases">
        <authorList>
            <person name="Quirk P.G."/>
            <person name="Krulwich T.A."/>
        </authorList>
    </citation>
    <scope>NUCLEOTIDE SEQUENCE</scope>
    <source>
        <strain evidence="10">CCRI-19302</strain>
    </source>
</reference>
<dbReference type="AlphaFoldDB" id="A0A255I0V4"/>
<evidence type="ECO:0000256" key="4">
    <source>
        <dbReference type="ARBA" id="ARBA00022496"/>
    </source>
</evidence>
<evidence type="ECO:0000259" key="8">
    <source>
        <dbReference type="SMART" id="SM00382"/>
    </source>
</evidence>
<dbReference type="InterPro" id="IPR003959">
    <property type="entry name" value="ATPase_AAA_core"/>
</dbReference>
<accession>A0A255I0V4</accession>
<evidence type="ECO:0000313" key="11">
    <source>
        <dbReference type="Proteomes" id="UP000216411"/>
    </source>
</evidence>
<dbReference type="OrthoDB" id="9784297at2"/>
<gene>
    <name evidence="9" type="ORF">C8E03_11239</name>
    <name evidence="10" type="ORF">CG710_005650</name>
</gene>
<evidence type="ECO:0000256" key="7">
    <source>
        <dbReference type="ARBA" id="ARBA00023136"/>
    </source>
</evidence>
<dbReference type="Pfam" id="PF13304">
    <property type="entry name" value="AAA_21"/>
    <property type="match status" value="1"/>
</dbReference>
<evidence type="ECO:0000313" key="10">
    <source>
        <dbReference type="EMBL" id="RDY32166.1"/>
    </source>
</evidence>
<keyword evidence="10" id="KW-0547">Nucleotide-binding</keyword>
<dbReference type="InterPro" id="IPR038729">
    <property type="entry name" value="Rad50/SbcC_AAA"/>
</dbReference>
<dbReference type="GO" id="GO:0005886">
    <property type="term" value="C:plasma membrane"/>
    <property type="evidence" value="ECO:0007669"/>
    <property type="project" value="UniProtKB-SubCell"/>
</dbReference>
<dbReference type="RefSeq" id="WP_094380447.1">
    <property type="nucleotide sequence ID" value="NZ_NOKA02000005.1"/>
</dbReference>
<evidence type="ECO:0000256" key="6">
    <source>
        <dbReference type="ARBA" id="ARBA00023065"/>
    </source>
</evidence>
<evidence type="ECO:0000256" key="5">
    <source>
        <dbReference type="ARBA" id="ARBA00023004"/>
    </source>
</evidence>
<sequence>MNNLFLQNICIDWNKISNESYLRLIPALSSLTQLSFNENITFFVGENGSGKSTLLEGIAVAYGFNAEGGTLNYNFSTYESHSELHNAINLSKGFRKAKSNYFLRAESFYNVASKAEDYRDGDPKEIYYARYGGKSLHEQSHGESFLALIEGNFVNNGFYILDEPEAALSPQRQLSLLIDIVNLSKAGSQFIIASHSPILLGIPNSNIVSFDDEKIHSCTYEETDSYQITEMFVNNRERLLNSLLSDS</sequence>
<dbReference type="SUPFAM" id="SSF52540">
    <property type="entry name" value="P-loop containing nucleoside triphosphate hydrolases"/>
    <property type="match status" value="1"/>
</dbReference>
<keyword evidence="10" id="KW-0067">ATP-binding</keyword>
<protein>
    <submittedName>
        <fullName evidence="10">ATP-binding cassette domain-containing protein</fullName>
    </submittedName>
    <submittedName>
        <fullName evidence="9">Putative ATPase</fullName>
    </submittedName>
</protein>
<dbReference type="GO" id="GO:0006302">
    <property type="term" value="P:double-strand break repair"/>
    <property type="evidence" value="ECO:0007669"/>
    <property type="project" value="InterPro"/>
</dbReference>
<reference evidence="9 12" key="2">
    <citation type="submission" date="2018-05" db="EMBL/GenBank/DDBJ databases">
        <title>Genomic Encyclopedia of Type Strains, Phase IV (KMG-IV): sequencing the most valuable type-strain genomes for metagenomic binning, comparative biology and taxonomic classification.</title>
        <authorList>
            <person name="Goeker M."/>
        </authorList>
    </citation>
    <scope>NUCLEOTIDE SEQUENCE [LARGE SCALE GENOMIC DNA]</scope>
    <source>
        <strain evidence="9 12">DSM 28816</strain>
    </source>
</reference>
<dbReference type="PANTHER" id="PTHR42771">
    <property type="entry name" value="IRON(3+)-HYDROXAMATE IMPORT ATP-BINDING PROTEIN FHUC"/>
    <property type="match status" value="1"/>
</dbReference>
<keyword evidence="5" id="KW-0408">Iron</keyword>
<feature type="domain" description="AAA+ ATPase" evidence="8">
    <location>
        <begin position="37"/>
        <end position="206"/>
    </location>
</feature>
<dbReference type="Gene3D" id="3.40.50.300">
    <property type="entry name" value="P-loop containing nucleotide triphosphate hydrolases"/>
    <property type="match status" value="2"/>
</dbReference>
<dbReference type="Proteomes" id="UP000216411">
    <property type="component" value="Unassembled WGS sequence"/>
</dbReference>
<reference evidence="10 11" key="1">
    <citation type="journal article" date="2017" name="Genome Announc.">
        <title>Draft Genome Sequence of a Sporulating and Motile Strain of Lachnotalea glycerini Isolated from Water in Quebec City, Canada.</title>
        <authorList>
            <person name="Maheux A.F."/>
            <person name="Boudreau D.K."/>
            <person name="Berube E."/>
            <person name="Boissinot M."/>
            <person name="Raymond F."/>
            <person name="Brodeur S."/>
            <person name="Corbeil J."/>
            <person name="Isabel S."/>
            <person name="Omar R.F."/>
            <person name="Bergeron M.G."/>
        </authorList>
    </citation>
    <scope>NUCLEOTIDE SEQUENCE [LARGE SCALE GENOMIC DNA]</scope>
    <source>
        <strain evidence="10 11">CCRI-19302</strain>
    </source>
</reference>
<dbReference type="InterPro" id="IPR051535">
    <property type="entry name" value="Siderophore_ABC-ATPase"/>
</dbReference>
<comment type="caution">
    <text evidence="9">The sequence shown here is derived from an EMBL/GenBank/DDBJ whole genome shotgun (WGS) entry which is preliminary data.</text>
</comment>
<evidence type="ECO:0000256" key="2">
    <source>
        <dbReference type="ARBA" id="ARBA00022448"/>
    </source>
</evidence>
<keyword evidence="7" id="KW-0472">Membrane</keyword>
<dbReference type="GO" id="GO:0006826">
    <property type="term" value="P:iron ion transport"/>
    <property type="evidence" value="ECO:0007669"/>
    <property type="project" value="UniProtKB-KW"/>
</dbReference>
<organism evidence="9 12">
    <name type="scientific">Lachnotalea glycerini</name>
    <dbReference type="NCBI Taxonomy" id="1763509"/>
    <lineage>
        <taxon>Bacteria</taxon>
        <taxon>Bacillati</taxon>
        <taxon>Bacillota</taxon>
        <taxon>Clostridia</taxon>
        <taxon>Lachnospirales</taxon>
        <taxon>Lachnospiraceae</taxon>
        <taxon>Lachnotalea</taxon>
    </lineage>
</organism>
<keyword evidence="2" id="KW-0813">Transport</keyword>
<evidence type="ECO:0000313" key="9">
    <source>
        <dbReference type="EMBL" id="PXV86662.1"/>
    </source>
</evidence>
<dbReference type="InterPro" id="IPR003593">
    <property type="entry name" value="AAA+_ATPase"/>
</dbReference>
<evidence type="ECO:0000256" key="1">
    <source>
        <dbReference type="ARBA" id="ARBA00004202"/>
    </source>
</evidence>
<dbReference type="Pfam" id="PF13476">
    <property type="entry name" value="AAA_23"/>
    <property type="match status" value="1"/>
</dbReference>
<keyword evidence="4" id="KW-0410">Iron transport</keyword>
<dbReference type="GO" id="GO:0016887">
    <property type="term" value="F:ATP hydrolysis activity"/>
    <property type="evidence" value="ECO:0007669"/>
    <property type="project" value="InterPro"/>
</dbReference>
<name>A0A255I0V4_9FIRM</name>
<keyword evidence="3" id="KW-1003">Cell membrane</keyword>
<keyword evidence="11" id="KW-1185">Reference proteome</keyword>
<comment type="subcellular location">
    <subcellularLocation>
        <location evidence="1">Cell membrane</location>
        <topology evidence="1">Peripheral membrane protein</topology>
    </subcellularLocation>
</comment>
<proteinExistence type="predicted"/>